<dbReference type="PANTHER" id="PTHR21661:SF35">
    <property type="entry name" value="EPOXIDE HYDROLASE"/>
    <property type="match status" value="1"/>
</dbReference>
<evidence type="ECO:0000256" key="8">
    <source>
        <dbReference type="SAM" id="SignalP"/>
    </source>
</evidence>
<evidence type="ECO:0000259" key="9">
    <source>
        <dbReference type="Pfam" id="PF06441"/>
    </source>
</evidence>
<name>A0A6J1N6A2_BICAN</name>
<comment type="subcellular location">
    <subcellularLocation>
        <location evidence="6">Endoplasmic reticulum membrane</location>
    </subcellularLocation>
    <subcellularLocation>
        <location evidence="2">Microsome membrane</location>
        <topology evidence="2">Single-pass membrane protein</topology>
    </subcellularLocation>
</comment>
<sequence length="450" mass="50523">MVTKVLSLILVVAVAWVTCAELPERPQLDLDEWWGPEGAKCKANTTIWPFQIKFTTEMIKDLKNRLQNNRAVTPPLSGTGFNYGFNQLQIEPWVKYWTDKYDFKQREKFLNKFPQYQTNIQGLNIHFIWVKPHVPAGVTCVPLLMMHGWPGSVREFYEAIPLLTTPTDGIVFELVVPSLPGYGFSESATRPGLGAAQMAVILRNLMYRLGHEQYVVQGGDWGATIGSAMATMFPEAVFGLHSNMLMELSNTAEIQALLVGVSASTQSLQAPLAPPSTAIVQETGYLHQYATKPDTVGAMLSNCPIGLLALFLEKFSTWTNLENRNLEDGGLSKKFTKEQLLDNIMIYWVSNSITTSLRIYAESLSTSYRMLGIDTFPCTAPVWKCEAQYEQTFFQPSNLKKYPYLIKTSKLETGGHFLALELAKPFAQDVFKAVKAFIKFHEDEAGRCEL</sequence>
<dbReference type="AlphaFoldDB" id="A0A6J1N6A2"/>
<feature type="active site" description="Nucleophile" evidence="7">
    <location>
        <position position="220"/>
    </location>
</feature>
<comment type="catalytic activity">
    <reaction evidence="6">
        <text>cis-stilbene oxide + H2O = (1R,2R)-hydrobenzoin</text>
        <dbReference type="Rhea" id="RHEA:23900"/>
        <dbReference type="ChEBI" id="CHEBI:15377"/>
        <dbReference type="ChEBI" id="CHEBI:50004"/>
        <dbReference type="ChEBI" id="CHEBI:50014"/>
        <dbReference type="EC" id="3.3.2.9"/>
    </reaction>
</comment>
<feature type="domain" description="Epoxide hydrolase N-terminal" evidence="9">
    <location>
        <begin position="49"/>
        <end position="156"/>
    </location>
</feature>
<dbReference type="InterPro" id="IPR029058">
    <property type="entry name" value="AB_hydrolase_fold"/>
</dbReference>
<organism evidence="10 11">
    <name type="scientific">Bicyclus anynana</name>
    <name type="common">Squinting bush brown butterfly</name>
    <dbReference type="NCBI Taxonomy" id="110368"/>
    <lineage>
        <taxon>Eukaryota</taxon>
        <taxon>Metazoa</taxon>
        <taxon>Ecdysozoa</taxon>
        <taxon>Arthropoda</taxon>
        <taxon>Hexapoda</taxon>
        <taxon>Insecta</taxon>
        <taxon>Pterygota</taxon>
        <taxon>Neoptera</taxon>
        <taxon>Endopterygota</taxon>
        <taxon>Lepidoptera</taxon>
        <taxon>Glossata</taxon>
        <taxon>Ditrysia</taxon>
        <taxon>Papilionoidea</taxon>
        <taxon>Nymphalidae</taxon>
        <taxon>Satyrinae</taxon>
        <taxon>Satyrini</taxon>
        <taxon>Mycalesina</taxon>
        <taxon>Bicyclus</taxon>
    </lineage>
</organism>
<comment type="similarity">
    <text evidence="3 6">Belongs to the peptidase S33 family.</text>
</comment>
<evidence type="ECO:0000256" key="5">
    <source>
        <dbReference type="ARBA" id="ARBA00022801"/>
    </source>
</evidence>
<protein>
    <recommendedName>
        <fullName evidence="6">Epoxide hydrolase</fullName>
        <ecNumber evidence="6">3.3.2.9</ecNumber>
    </recommendedName>
</protein>
<dbReference type="KEGG" id="bany:112047610"/>
<gene>
    <name evidence="11" type="primary">LOC112047610</name>
</gene>
<dbReference type="InterPro" id="IPR010497">
    <property type="entry name" value="Epoxide_hydro_N"/>
</dbReference>
<dbReference type="InterPro" id="IPR016292">
    <property type="entry name" value="Epoxide_hydrolase"/>
</dbReference>
<dbReference type="PRINTS" id="PR00412">
    <property type="entry name" value="EPOXHYDRLASE"/>
</dbReference>
<dbReference type="GO" id="GO:0033961">
    <property type="term" value="F:cis-stilbene-oxide hydrolase activity"/>
    <property type="evidence" value="ECO:0007669"/>
    <property type="project" value="UniProtKB-UniRule"/>
</dbReference>
<dbReference type="PANTHER" id="PTHR21661">
    <property type="entry name" value="EPOXIDE HYDROLASE 1-RELATED"/>
    <property type="match status" value="1"/>
</dbReference>
<keyword evidence="6" id="KW-0472">Membrane</keyword>
<dbReference type="GeneID" id="112047610"/>
<evidence type="ECO:0000256" key="6">
    <source>
        <dbReference type="PIRNR" id="PIRNR001112"/>
    </source>
</evidence>
<dbReference type="Gene3D" id="3.40.50.1820">
    <property type="entry name" value="alpha/beta hydrolase"/>
    <property type="match status" value="1"/>
</dbReference>
<evidence type="ECO:0000256" key="2">
    <source>
        <dbReference type="ARBA" id="ARBA00004111"/>
    </source>
</evidence>
<reference evidence="11" key="2">
    <citation type="submission" date="2025-08" db="UniProtKB">
        <authorList>
            <consortium name="RefSeq"/>
        </authorList>
    </citation>
    <scope>IDENTIFICATION</scope>
</reference>
<keyword evidence="6" id="KW-0256">Endoplasmic reticulum</keyword>
<dbReference type="GO" id="GO:0005789">
    <property type="term" value="C:endoplasmic reticulum membrane"/>
    <property type="evidence" value="ECO:0007669"/>
    <property type="project" value="UniProtKB-SubCell"/>
</dbReference>
<dbReference type="RefSeq" id="XP_023940538.1">
    <property type="nucleotide sequence ID" value="XM_024084770.2"/>
</dbReference>
<evidence type="ECO:0000256" key="1">
    <source>
        <dbReference type="ARBA" id="ARBA00000221"/>
    </source>
</evidence>
<comment type="catalytic activity">
    <reaction evidence="1 6">
        <text>1-(4-methoxyphenyl)-N-methyl-N-[(3-methyloxetan-3-yl)methyl]methanamine + H2O = 2-{[(4-methoxybenzyl)(methyl)amino]methyl}-2-methylpropane-1,3-diol</text>
        <dbReference type="Rhea" id="RHEA:55764"/>
        <dbReference type="ChEBI" id="CHEBI:15377"/>
        <dbReference type="ChEBI" id="CHEBI:139161"/>
        <dbReference type="ChEBI" id="CHEBI:139164"/>
        <dbReference type="EC" id="3.3.2.9"/>
    </reaction>
</comment>
<evidence type="ECO:0000256" key="4">
    <source>
        <dbReference type="ARBA" id="ARBA00022797"/>
    </source>
</evidence>
<keyword evidence="10" id="KW-1185">Reference proteome</keyword>
<proteinExistence type="inferred from homology"/>
<dbReference type="GO" id="GO:0097176">
    <property type="term" value="P:epoxide metabolic process"/>
    <property type="evidence" value="ECO:0007669"/>
    <property type="project" value="TreeGrafter"/>
</dbReference>
<dbReference type="Pfam" id="PF06441">
    <property type="entry name" value="EHN"/>
    <property type="match status" value="1"/>
</dbReference>
<evidence type="ECO:0000313" key="11">
    <source>
        <dbReference type="RefSeq" id="XP_023940538.1"/>
    </source>
</evidence>
<dbReference type="SUPFAM" id="SSF53474">
    <property type="entry name" value="alpha/beta-Hydrolases"/>
    <property type="match status" value="1"/>
</dbReference>
<dbReference type="EC" id="3.3.2.9" evidence="6"/>
<evidence type="ECO:0000256" key="7">
    <source>
        <dbReference type="PIRSR" id="PIRSR001112-1"/>
    </source>
</evidence>
<dbReference type="PIRSF" id="PIRSF001112">
    <property type="entry name" value="Epoxide_hydrolase"/>
    <property type="match status" value="1"/>
</dbReference>
<dbReference type="OrthoDB" id="7130006at2759"/>
<feature type="signal peptide" evidence="8">
    <location>
        <begin position="1"/>
        <end position="20"/>
    </location>
</feature>
<dbReference type="InterPro" id="IPR000639">
    <property type="entry name" value="Epox_hydrolase-like"/>
</dbReference>
<feature type="chain" id="PRO_5026784679" description="Epoxide hydrolase" evidence="8">
    <location>
        <begin position="21"/>
        <end position="450"/>
    </location>
</feature>
<feature type="active site" description="Proton acceptor" evidence="7">
    <location>
        <position position="416"/>
    </location>
</feature>
<accession>A0A6J1N6A2</accession>
<dbReference type="Proteomes" id="UP001652582">
    <property type="component" value="Chromosome 2"/>
</dbReference>
<keyword evidence="4 6" id="KW-0058">Aromatic hydrocarbons catabolism</keyword>
<reference evidence="10" key="1">
    <citation type="submission" date="2025-05" db="UniProtKB">
        <authorList>
            <consortium name="RefSeq"/>
        </authorList>
    </citation>
    <scope>NUCLEOTIDE SEQUENCE [LARGE SCALE GENOMIC DNA]</scope>
</reference>
<evidence type="ECO:0000256" key="3">
    <source>
        <dbReference type="ARBA" id="ARBA00010088"/>
    </source>
</evidence>
<keyword evidence="8" id="KW-0732">Signal</keyword>
<feature type="active site" description="Proton donor" evidence="7">
    <location>
        <position position="360"/>
    </location>
</feature>
<evidence type="ECO:0000313" key="10">
    <source>
        <dbReference type="Proteomes" id="UP001652582"/>
    </source>
</evidence>
<keyword evidence="5 6" id="KW-0378">Hydrolase</keyword>
<comment type="function">
    <text evidence="6">Catalyzes juvenile hormone hydrolysis.</text>
</comment>